<gene>
    <name evidence="2" type="ORF">SCLCIDRAFT_1217456</name>
</gene>
<feature type="compositionally biased region" description="Gly residues" evidence="1">
    <location>
        <begin position="19"/>
        <end position="28"/>
    </location>
</feature>
<evidence type="ECO:0000313" key="3">
    <source>
        <dbReference type="Proteomes" id="UP000053989"/>
    </source>
</evidence>
<proteinExistence type="predicted"/>
<evidence type="ECO:0000313" key="2">
    <source>
        <dbReference type="EMBL" id="KIM59828.1"/>
    </source>
</evidence>
<feature type="compositionally biased region" description="Low complexity" evidence="1">
    <location>
        <begin position="29"/>
        <end position="39"/>
    </location>
</feature>
<reference evidence="2 3" key="1">
    <citation type="submission" date="2014-04" db="EMBL/GenBank/DDBJ databases">
        <authorList>
            <consortium name="DOE Joint Genome Institute"/>
            <person name="Kuo A."/>
            <person name="Kohler A."/>
            <person name="Nagy L.G."/>
            <person name="Floudas D."/>
            <person name="Copeland A."/>
            <person name="Barry K.W."/>
            <person name="Cichocki N."/>
            <person name="Veneault-Fourrey C."/>
            <person name="LaButti K."/>
            <person name="Lindquist E.A."/>
            <person name="Lipzen A."/>
            <person name="Lundell T."/>
            <person name="Morin E."/>
            <person name="Murat C."/>
            <person name="Sun H."/>
            <person name="Tunlid A."/>
            <person name="Henrissat B."/>
            <person name="Grigoriev I.V."/>
            <person name="Hibbett D.S."/>
            <person name="Martin F."/>
            <person name="Nordberg H.P."/>
            <person name="Cantor M.N."/>
            <person name="Hua S.X."/>
        </authorList>
    </citation>
    <scope>NUCLEOTIDE SEQUENCE [LARGE SCALE GENOMIC DNA]</scope>
    <source>
        <strain evidence="2 3">Foug A</strain>
    </source>
</reference>
<keyword evidence="3" id="KW-1185">Reference proteome</keyword>
<dbReference type="Proteomes" id="UP000053989">
    <property type="component" value="Unassembled WGS sequence"/>
</dbReference>
<dbReference type="EMBL" id="KN822069">
    <property type="protein sequence ID" value="KIM59828.1"/>
    <property type="molecule type" value="Genomic_DNA"/>
</dbReference>
<protein>
    <submittedName>
        <fullName evidence="2">Uncharacterized protein</fullName>
    </submittedName>
</protein>
<evidence type="ECO:0000256" key="1">
    <source>
        <dbReference type="SAM" id="MobiDB-lite"/>
    </source>
</evidence>
<accession>A0A0C2ZDF9</accession>
<dbReference type="HOGENOM" id="CLU_057147_1_0_1"/>
<dbReference type="AlphaFoldDB" id="A0A0C2ZDF9"/>
<feature type="compositionally biased region" description="Acidic residues" evidence="1">
    <location>
        <begin position="40"/>
        <end position="55"/>
    </location>
</feature>
<feature type="region of interest" description="Disordered" evidence="1">
    <location>
        <begin position="1"/>
        <end position="63"/>
    </location>
</feature>
<name>A0A0C2ZDF9_9AGAM</name>
<organism evidence="2 3">
    <name type="scientific">Scleroderma citrinum Foug A</name>
    <dbReference type="NCBI Taxonomy" id="1036808"/>
    <lineage>
        <taxon>Eukaryota</taxon>
        <taxon>Fungi</taxon>
        <taxon>Dikarya</taxon>
        <taxon>Basidiomycota</taxon>
        <taxon>Agaricomycotina</taxon>
        <taxon>Agaricomycetes</taxon>
        <taxon>Agaricomycetidae</taxon>
        <taxon>Boletales</taxon>
        <taxon>Sclerodermatineae</taxon>
        <taxon>Sclerodermataceae</taxon>
        <taxon>Scleroderma</taxon>
    </lineage>
</organism>
<dbReference type="InParanoid" id="A0A0C2ZDF9"/>
<dbReference type="STRING" id="1036808.A0A0C2ZDF9"/>
<sequence length="308" mass="32348">MFIPLSESLSRRLERRKGGGGSARGGSGSEKSGSSSEGSSGEDESGSTCGGEEDPIPLSMGEKTSASAYGYGGGQSIIIPAGQLFAGRSAGGGTRDQIYGTRTYGSGYPGVTGRGVTGRGFPFWFWPMVWGSEAATTQSYLNGSEYGDGFNTSRVGGPLMEATFVSNNSDLLNTTLHILSDNTTIISLIDSIDLNCSSHLSSSSSKLPSPFNISSPSAPQPEQAIQYYRASSAVLTLDEYNNSATLSSWENTPDSLLPPNIDIQLLDCLNQTIGLAMPLVNGCAFLAVPRMRTLVLLATIVPWVLSLL</sequence>
<dbReference type="OrthoDB" id="3365917at2759"/>
<reference evidence="3" key="2">
    <citation type="submission" date="2015-01" db="EMBL/GenBank/DDBJ databases">
        <title>Evolutionary Origins and Diversification of the Mycorrhizal Mutualists.</title>
        <authorList>
            <consortium name="DOE Joint Genome Institute"/>
            <consortium name="Mycorrhizal Genomics Consortium"/>
            <person name="Kohler A."/>
            <person name="Kuo A."/>
            <person name="Nagy L.G."/>
            <person name="Floudas D."/>
            <person name="Copeland A."/>
            <person name="Barry K.W."/>
            <person name="Cichocki N."/>
            <person name="Veneault-Fourrey C."/>
            <person name="LaButti K."/>
            <person name="Lindquist E.A."/>
            <person name="Lipzen A."/>
            <person name="Lundell T."/>
            <person name="Morin E."/>
            <person name="Murat C."/>
            <person name="Riley R."/>
            <person name="Ohm R."/>
            <person name="Sun H."/>
            <person name="Tunlid A."/>
            <person name="Henrissat B."/>
            <person name="Grigoriev I.V."/>
            <person name="Hibbett D.S."/>
            <person name="Martin F."/>
        </authorList>
    </citation>
    <scope>NUCLEOTIDE SEQUENCE [LARGE SCALE GENOMIC DNA]</scope>
    <source>
        <strain evidence="3">Foug A</strain>
    </source>
</reference>